<keyword evidence="2" id="KW-1133">Transmembrane helix</keyword>
<feature type="transmembrane region" description="Helical" evidence="2">
    <location>
        <begin position="6"/>
        <end position="31"/>
    </location>
</feature>
<keyword evidence="2" id="KW-0472">Membrane</keyword>
<name>A0A0F9KPN8_9ZZZZ</name>
<keyword evidence="2" id="KW-0812">Transmembrane</keyword>
<comment type="caution">
    <text evidence="3">The sequence shown here is derived from an EMBL/GenBank/DDBJ whole genome shotgun (WGS) entry which is preliminary data.</text>
</comment>
<gene>
    <name evidence="3" type="ORF">LCGC14_1676890</name>
</gene>
<dbReference type="AlphaFoldDB" id="A0A0F9KPN8"/>
<dbReference type="EMBL" id="LAZR01014478">
    <property type="protein sequence ID" value="KKM17330.1"/>
    <property type="molecule type" value="Genomic_DNA"/>
</dbReference>
<evidence type="ECO:0000313" key="3">
    <source>
        <dbReference type="EMBL" id="KKM17330.1"/>
    </source>
</evidence>
<accession>A0A0F9KPN8</accession>
<reference evidence="3" key="1">
    <citation type="journal article" date="2015" name="Nature">
        <title>Complex archaea that bridge the gap between prokaryotes and eukaryotes.</title>
        <authorList>
            <person name="Spang A."/>
            <person name="Saw J.H."/>
            <person name="Jorgensen S.L."/>
            <person name="Zaremba-Niedzwiedzka K."/>
            <person name="Martijn J."/>
            <person name="Lind A.E."/>
            <person name="van Eijk R."/>
            <person name="Schleper C."/>
            <person name="Guy L."/>
            <person name="Ettema T.J."/>
        </authorList>
    </citation>
    <scope>NUCLEOTIDE SEQUENCE</scope>
</reference>
<protein>
    <submittedName>
        <fullName evidence="3">Uncharacterized protein</fullName>
    </submittedName>
</protein>
<keyword evidence="1" id="KW-0175">Coiled coil</keyword>
<organism evidence="3">
    <name type="scientific">marine sediment metagenome</name>
    <dbReference type="NCBI Taxonomy" id="412755"/>
    <lineage>
        <taxon>unclassified sequences</taxon>
        <taxon>metagenomes</taxon>
        <taxon>ecological metagenomes</taxon>
    </lineage>
</organism>
<evidence type="ECO:0000256" key="2">
    <source>
        <dbReference type="SAM" id="Phobius"/>
    </source>
</evidence>
<proteinExistence type="predicted"/>
<feature type="coiled-coil region" evidence="1">
    <location>
        <begin position="87"/>
        <end position="121"/>
    </location>
</feature>
<evidence type="ECO:0000256" key="1">
    <source>
        <dbReference type="SAM" id="Coils"/>
    </source>
</evidence>
<sequence>MELKKISITIGIIVGLIVICGTLFTITSYFATSADVEIKVTELEKTDALIAERMDISITQDEIRWHRQQKIRIEDKIIIQTVPRKPTEAEKAAIRDKEEEIARLEKEIERKKEFYQEIRKSK</sequence>